<keyword evidence="4" id="KW-1185">Reference proteome</keyword>
<sequence length="123" mass="13649">MKSSCSKLLPSCSSRPQLLSSSPRAPTMIYREDEIDGVDPSDHPEEPRSPPGKPKAKVKLHRSRTTLAMSNVDDADTAHIHLHHPSEPPPRSTPIVRQAVVLLAVYLSLGVLIYTLDRRNFYA</sequence>
<dbReference type="OrthoDB" id="415460at2759"/>
<protein>
    <submittedName>
        <fullName evidence="3">Uncharacterized protein</fullName>
    </submittedName>
</protein>
<evidence type="ECO:0000256" key="1">
    <source>
        <dbReference type="SAM" id="MobiDB-lite"/>
    </source>
</evidence>
<keyword evidence="2" id="KW-0472">Membrane</keyword>
<feature type="compositionally biased region" description="Low complexity" evidence="1">
    <location>
        <begin position="1"/>
        <end position="26"/>
    </location>
</feature>
<feature type="region of interest" description="Disordered" evidence="1">
    <location>
        <begin position="1"/>
        <end position="60"/>
    </location>
</feature>
<evidence type="ECO:0000313" key="3">
    <source>
        <dbReference type="EMBL" id="MQL81412.1"/>
    </source>
</evidence>
<comment type="caution">
    <text evidence="3">The sequence shown here is derived from an EMBL/GenBank/DDBJ whole genome shotgun (WGS) entry which is preliminary data.</text>
</comment>
<gene>
    <name evidence="3" type="ORF">Taro_013857</name>
</gene>
<accession>A0A843U7L4</accession>
<proteinExistence type="predicted"/>
<organism evidence="3 4">
    <name type="scientific">Colocasia esculenta</name>
    <name type="common">Wild taro</name>
    <name type="synonym">Arum esculentum</name>
    <dbReference type="NCBI Taxonomy" id="4460"/>
    <lineage>
        <taxon>Eukaryota</taxon>
        <taxon>Viridiplantae</taxon>
        <taxon>Streptophyta</taxon>
        <taxon>Embryophyta</taxon>
        <taxon>Tracheophyta</taxon>
        <taxon>Spermatophyta</taxon>
        <taxon>Magnoliopsida</taxon>
        <taxon>Liliopsida</taxon>
        <taxon>Araceae</taxon>
        <taxon>Aroideae</taxon>
        <taxon>Colocasieae</taxon>
        <taxon>Colocasia</taxon>
    </lineage>
</organism>
<keyword evidence="2" id="KW-0812">Transmembrane</keyword>
<dbReference type="AlphaFoldDB" id="A0A843U7L4"/>
<evidence type="ECO:0000256" key="2">
    <source>
        <dbReference type="SAM" id="Phobius"/>
    </source>
</evidence>
<feature type="transmembrane region" description="Helical" evidence="2">
    <location>
        <begin position="95"/>
        <end position="116"/>
    </location>
</feature>
<name>A0A843U7L4_COLES</name>
<evidence type="ECO:0000313" key="4">
    <source>
        <dbReference type="Proteomes" id="UP000652761"/>
    </source>
</evidence>
<dbReference type="Proteomes" id="UP000652761">
    <property type="component" value="Unassembled WGS sequence"/>
</dbReference>
<keyword evidence="2" id="KW-1133">Transmembrane helix</keyword>
<dbReference type="EMBL" id="NMUH01000565">
    <property type="protein sequence ID" value="MQL81412.1"/>
    <property type="molecule type" value="Genomic_DNA"/>
</dbReference>
<reference evidence="3" key="1">
    <citation type="submission" date="2017-07" db="EMBL/GenBank/DDBJ databases">
        <title>Taro Niue Genome Assembly and Annotation.</title>
        <authorList>
            <person name="Atibalentja N."/>
            <person name="Keating K."/>
            <person name="Fields C.J."/>
        </authorList>
    </citation>
    <scope>NUCLEOTIDE SEQUENCE</scope>
    <source>
        <strain evidence="3">Niue_2</strain>
        <tissue evidence="3">Leaf</tissue>
    </source>
</reference>